<dbReference type="PANTHER" id="PTHR43353">
    <property type="entry name" value="SUCCINATE-SEMIALDEHYDE DEHYDROGENASE, MITOCHONDRIAL"/>
    <property type="match status" value="1"/>
</dbReference>
<evidence type="ECO:0000313" key="4">
    <source>
        <dbReference type="EMBL" id="MFC3204734.1"/>
    </source>
</evidence>
<comment type="similarity">
    <text evidence="1">Belongs to the aldehyde dehydrogenase family.</text>
</comment>
<evidence type="ECO:0000259" key="3">
    <source>
        <dbReference type="Pfam" id="PF00171"/>
    </source>
</evidence>
<dbReference type="InterPro" id="IPR016163">
    <property type="entry name" value="Ald_DH_C"/>
</dbReference>
<dbReference type="Gene3D" id="3.40.605.10">
    <property type="entry name" value="Aldehyde Dehydrogenase, Chain A, domain 1"/>
    <property type="match status" value="1"/>
</dbReference>
<dbReference type="EMBL" id="JBHRTK010000001">
    <property type="protein sequence ID" value="MFC3204734.1"/>
    <property type="molecule type" value="Genomic_DNA"/>
</dbReference>
<dbReference type="InterPro" id="IPR016162">
    <property type="entry name" value="Ald_DH_N"/>
</dbReference>
<protein>
    <submittedName>
        <fullName evidence="4">NAD-dependent succinate-semialdehyde dehydrogenase</fullName>
        <ecNumber evidence="4">1.2.1.-</ecNumber>
    </submittedName>
</protein>
<dbReference type="InterPro" id="IPR015590">
    <property type="entry name" value="Aldehyde_DH_dom"/>
</dbReference>
<dbReference type="SUPFAM" id="SSF53720">
    <property type="entry name" value="ALDH-like"/>
    <property type="match status" value="1"/>
</dbReference>
<name>A0ABV7K6W9_9HYPH</name>
<evidence type="ECO:0000256" key="1">
    <source>
        <dbReference type="ARBA" id="ARBA00009986"/>
    </source>
</evidence>
<feature type="domain" description="Aldehyde dehydrogenase" evidence="3">
    <location>
        <begin position="29"/>
        <end position="478"/>
    </location>
</feature>
<dbReference type="Gene3D" id="3.40.309.10">
    <property type="entry name" value="Aldehyde Dehydrogenase, Chain A, domain 2"/>
    <property type="match status" value="1"/>
</dbReference>
<evidence type="ECO:0000256" key="2">
    <source>
        <dbReference type="ARBA" id="ARBA00023002"/>
    </source>
</evidence>
<comment type="caution">
    <text evidence="4">The sequence shown here is derived from an EMBL/GenBank/DDBJ whole genome shotgun (WGS) entry which is preliminary data.</text>
</comment>
<dbReference type="PANTHER" id="PTHR43353:SF5">
    <property type="entry name" value="SUCCINATE-SEMIALDEHYDE DEHYDROGENASE, MITOCHONDRIAL"/>
    <property type="match status" value="1"/>
</dbReference>
<proteinExistence type="inferred from homology"/>
<evidence type="ECO:0000313" key="5">
    <source>
        <dbReference type="Proteomes" id="UP001595583"/>
    </source>
</evidence>
<dbReference type="Pfam" id="PF00171">
    <property type="entry name" value="Aldedh"/>
    <property type="match status" value="1"/>
</dbReference>
<dbReference type="InterPro" id="IPR050740">
    <property type="entry name" value="Aldehyde_DH_Superfamily"/>
</dbReference>
<dbReference type="CDD" id="cd07103">
    <property type="entry name" value="ALDH_F5_SSADH_GabD"/>
    <property type="match status" value="1"/>
</dbReference>
<keyword evidence="5" id="KW-1185">Reference proteome</keyword>
<dbReference type="RefSeq" id="WP_378218043.1">
    <property type="nucleotide sequence ID" value="NZ_JBHRTK010000001.1"/>
</dbReference>
<organism evidence="4 5">
    <name type="scientific">Aquamicrobium soli</name>
    <dbReference type="NCBI Taxonomy" id="1811518"/>
    <lineage>
        <taxon>Bacteria</taxon>
        <taxon>Pseudomonadati</taxon>
        <taxon>Pseudomonadota</taxon>
        <taxon>Alphaproteobacteria</taxon>
        <taxon>Hyphomicrobiales</taxon>
        <taxon>Phyllobacteriaceae</taxon>
        <taxon>Aquamicrobium</taxon>
    </lineage>
</organism>
<dbReference type="InterPro" id="IPR016161">
    <property type="entry name" value="Ald_DH/histidinol_DH"/>
</dbReference>
<accession>A0ABV7K6W9</accession>
<reference evidence="5" key="1">
    <citation type="journal article" date="2019" name="Int. J. Syst. Evol. Microbiol.">
        <title>The Global Catalogue of Microorganisms (GCM) 10K type strain sequencing project: providing services to taxonomists for standard genome sequencing and annotation.</title>
        <authorList>
            <consortium name="The Broad Institute Genomics Platform"/>
            <consortium name="The Broad Institute Genome Sequencing Center for Infectious Disease"/>
            <person name="Wu L."/>
            <person name="Ma J."/>
        </authorList>
    </citation>
    <scope>NUCLEOTIDE SEQUENCE [LARGE SCALE GENOMIC DNA]</scope>
    <source>
        <strain evidence="5">KCTC 52165</strain>
    </source>
</reference>
<dbReference type="GO" id="GO:0016491">
    <property type="term" value="F:oxidoreductase activity"/>
    <property type="evidence" value="ECO:0007669"/>
    <property type="project" value="UniProtKB-KW"/>
</dbReference>
<sequence length="483" mass="51666">MVGEAKSSNEFAPALIGGEWLFVPARGGPVINPASSQLIGHHAMVGDGEIHAAVDHAVRGFRYWRGVAASERSQVLLKAASLLLERQNEIARTLSREQGKPLAEAMGEVARSADVTQWYGQEARRIYGRLLPVADQAVRLAVEKEPIGPVAAFTPWNFPLSQSAKKVAAALAAGCSVILKGSEEAPFCCVQFVQAFIDAGVPAGVIQLLFGEPARISQILVPHPAVRKVSFTGSVPVGRMLAAVAGQHLKYATMELGGHAPALIFADAPLEEAVRSLVSGKYRNAGQVCVSPTRLLVESQVFPDFLRRFSELAAAVRVGDAFDPVSDMGPLVHERRLHVMQELVSDAVQKGAKLVTGGKRIDRAGFFFEPTVLANVPLDARIMNEEPFGPIAIVNPFANEEEAVAEANRLPYGLASYVYTVSAARTRRLCSALEAGMVSVNGQPIGLPEAPFGGVKDSGFGREGGIEGLDEYLVTKFVAERAW</sequence>
<gene>
    <name evidence="4" type="ORF">ACFOHJ_00735</name>
</gene>
<keyword evidence="2 4" id="KW-0560">Oxidoreductase</keyword>
<dbReference type="Proteomes" id="UP001595583">
    <property type="component" value="Unassembled WGS sequence"/>
</dbReference>
<dbReference type="EC" id="1.2.1.-" evidence="4"/>